<proteinExistence type="predicted"/>
<dbReference type="SUPFAM" id="SSF51735">
    <property type="entry name" value="NAD(P)-binding Rossmann-fold domains"/>
    <property type="match status" value="1"/>
</dbReference>
<comment type="caution">
    <text evidence="1">The sequence shown here is derived from an EMBL/GenBank/DDBJ whole genome shotgun (WGS) entry which is preliminary data.</text>
</comment>
<dbReference type="PANTHER" id="PTHR13812">
    <property type="entry name" value="KETIMINE REDUCTASE MU-CRYSTALLIN"/>
    <property type="match status" value="1"/>
</dbReference>
<sequence length="307" mass="31762">MSGLPFVDAAEVRRRISPDRARRLVEQALRSGFDPADDPARVPVDAGAGHLLLMPSGIGDWVGVKLASVAPGNPARGLPRIQAVYLLLDAETLTPRLLVDGSSLTELRTPATSAVAADHLAAPDARRLVVFGSGPQAVEHAVAMSAVRDLDDVALAGRSPDRLTAAVAGLQDRGIDARAVDGAEQVAAAVAGADIVVCATSAGEPVFDGTLVRDGVCVVAIGSHEPDRRELDEGLMGRSLVVVEDRATAMRECGDVVLAVDAGVLTTDDLVPLADVVNGRARVTDRPNVFKGSGMSWQDLAVAVGVV</sequence>
<dbReference type="RefSeq" id="WP_188524648.1">
    <property type="nucleotide sequence ID" value="NZ_BMDG01000011.1"/>
</dbReference>
<dbReference type="Gene3D" id="3.30.1780.10">
    <property type="entry name" value="ornithine cyclodeaminase, domain 1"/>
    <property type="match status" value="1"/>
</dbReference>
<evidence type="ECO:0000313" key="2">
    <source>
        <dbReference type="Proteomes" id="UP000632535"/>
    </source>
</evidence>
<dbReference type="Pfam" id="PF02423">
    <property type="entry name" value="OCD_Mu_crystall"/>
    <property type="match status" value="1"/>
</dbReference>
<name>A0ABQ2B8E1_9MICO</name>
<protein>
    <submittedName>
        <fullName evidence="1">Ornithine cyclodeaminase</fullName>
    </submittedName>
</protein>
<dbReference type="InterPro" id="IPR023401">
    <property type="entry name" value="ODC_N"/>
</dbReference>
<dbReference type="InterPro" id="IPR036291">
    <property type="entry name" value="NAD(P)-bd_dom_sf"/>
</dbReference>
<evidence type="ECO:0000313" key="1">
    <source>
        <dbReference type="EMBL" id="GGI10452.1"/>
    </source>
</evidence>
<dbReference type="InterPro" id="IPR003462">
    <property type="entry name" value="ODC_Mu_crystall"/>
</dbReference>
<dbReference type="EMBL" id="BMDG01000011">
    <property type="protein sequence ID" value="GGI10452.1"/>
    <property type="molecule type" value="Genomic_DNA"/>
</dbReference>
<dbReference type="Proteomes" id="UP000632535">
    <property type="component" value="Unassembled WGS sequence"/>
</dbReference>
<dbReference type="Gene3D" id="3.40.50.720">
    <property type="entry name" value="NAD(P)-binding Rossmann-like Domain"/>
    <property type="match status" value="1"/>
</dbReference>
<reference evidence="2" key="1">
    <citation type="journal article" date="2019" name="Int. J. Syst. Evol. Microbiol.">
        <title>The Global Catalogue of Microorganisms (GCM) 10K type strain sequencing project: providing services to taxonomists for standard genome sequencing and annotation.</title>
        <authorList>
            <consortium name="The Broad Institute Genomics Platform"/>
            <consortium name="The Broad Institute Genome Sequencing Center for Infectious Disease"/>
            <person name="Wu L."/>
            <person name="Ma J."/>
        </authorList>
    </citation>
    <scope>NUCLEOTIDE SEQUENCE [LARGE SCALE GENOMIC DNA]</scope>
    <source>
        <strain evidence="2">CCM 8653</strain>
    </source>
</reference>
<accession>A0ABQ2B8E1</accession>
<dbReference type="PANTHER" id="PTHR13812:SF19">
    <property type="entry name" value="KETIMINE REDUCTASE MU-CRYSTALLIN"/>
    <property type="match status" value="1"/>
</dbReference>
<organism evidence="1 2">
    <name type="scientific">Isoptericola cucumis</name>
    <dbReference type="NCBI Taxonomy" id="1776856"/>
    <lineage>
        <taxon>Bacteria</taxon>
        <taxon>Bacillati</taxon>
        <taxon>Actinomycetota</taxon>
        <taxon>Actinomycetes</taxon>
        <taxon>Micrococcales</taxon>
        <taxon>Promicromonosporaceae</taxon>
        <taxon>Isoptericola</taxon>
    </lineage>
</organism>
<keyword evidence="2" id="KW-1185">Reference proteome</keyword>
<gene>
    <name evidence="1" type="ORF">GCM10007368_31310</name>
</gene>
<dbReference type="PIRSF" id="PIRSF001439">
    <property type="entry name" value="CryM"/>
    <property type="match status" value="1"/>
</dbReference>